<evidence type="ECO:0000256" key="5">
    <source>
        <dbReference type="ARBA" id="ARBA00022723"/>
    </source>
</evidence>
<dbReference type="InterPro" id="IPR017896">
    <property type="entry name" value="4Fe4S_Fe-S-bd"/>
</dbReference>
<dbReference type="GO" id="GO:0051539">
    <property type="term" value="F:4 iron, 4 sulfur cluster binding"/>
    <property type="evidence" value="ECO:0007669"/>
    <property type="project" value="UniProtKB-KW"/>
</dbReference>
<dbReference type="AlphaFoldDB" id="A0A1M6ID42"/>
<evidence type="ECO:0000256" key="3">
    <source>
        <dbReference type="ARBA" id="ARBA00022485"/>
    </source>
</evidence>
<evidence type="ECO:0000256" key="4">
    <source>
        <dbReference type="ARBA" id="ARBA00022691"/>
    </source>
</evidence>
<evidence type="ECO:0000256" key="1">
    <source>
        <dbReference type="ARBA" id="ARBA00001966"/>
    </source>
</evidence>
<dbReference type="GO" id="GO:0046872">
    <property type="term" value="F:metal ion binding"/>
    <property type="evidence" value="ECO:0007669"/>
    <property type="project" value="UniProtKB-KW"/>
</dbReference>
<keyword evidence="3" id="KW-0004">4Fe-4S</keyword>
<dbReference type="GO" id="GO:0016491">
    <property type="term" value="F:oxidoreductase activity"/>
    <property type="evidence" value="ECO:0007669"/>
    <property type="project" value="UniProtKB-KW"/>
</dbReference>
<dbReference type="SFLD" id="SFLDG01066">
    <property type="entry name" value="organic_radical-activating_enz"/>
    <property type="match status" value="1"/>
</dbReference>
<dbReference type="Pfam" id="PF04055">
    <property type="entry name" value="Radical_SAM"/>
    <property type="match status" value="1"/>
</dbReference>
<dbReference type="SFLD" id="SFLDG01118">
    <property type="entry name" value="activating_enzymes__group_2"/>
    <property type="match status" value="1"/>
</dbReference>
<dbReference type="Proteomes" id="UP000184050">
    <property type="component" value="Unassembled WGS sequence"/>
</dbReference>
<dbReference type="InterPro" id="IPR040074">
    <property type="entry name" value="BssD/PflA/YjjW"/>
</dbReference>
<keyword evidence="5" id="KW-0479">Metal-binding</keyword>
<evidence type="ECO:0000259" key="9">
    <source>
        <dbReference type="PROSITE" id="PS51379"/>
    </source>
</evidence>
<protein>
    <submittedName>
        <fullName evidence="11">Pyruvate formate lyase activating enzyme</fullName>
    </submittedName>
</protein>
<organism evidence="11 12">
    <name type="scientific">Tangfeifania diversioriginum</name>
    <dbReference type="NCBI Taxonomy" id="1168035"/>
    <lineage>
        <taxon>Bacteria</taxon>
        <taxon>Pseudomonadati</taxon>
        <taxon>Bacteroidota</taxon>
        <taxon>Bacteroidia</taxon>
        <taxon>Marinilabiliales</taxon>
        <taxon>Prolixibacteraceae</taxon>
        <taxon>Tangfeifania</taxon>
    </lineage>
</organism>
<dbReference type="InterPro" id="IPR012839">
    <property type="entry name" value="Organic_radical_activase"/>
</dbReference>
<keyword evidence="4" id="KW-0949">S-adenosyl-L-methionine</keyword>
<dbReference type="PROSITE" id="PS51918">
    <property type="entry name" value="RADICAL_SAM"/>
    <property type="match status" value="1"/>
</dbReference>
<dbReference type="STRING" id="1168035.SAMN05444280_11651"/>
<dbReference type="Pfam" id="PF00037">
    <property type="entry name" value="Fer4"/>
    <property type="match status" value="1"/>
</dbReference>
<dbReference type="OrthoDB" id="9782387at2"/>
<dbReference type="SFLD" id="SFLDS00029">
    <property type="entry name" value="Radical_SAM"/>
    <property type="match status" value="1"/>
</dbReference>
<proteinExistence type="inferred from homology"/>
<dbReference type="Gene3D" id="3.20.20.70">
    <property type="entry name" value="Aldolase class I"/>
    <property type="match status" value="1"/>
</dbReference>
<comment type="cofactor">
    <cofactor evidence="1">
        <name>[4Fe-4S] cluster</name>
        <dbReference type="ChEBI" id="CHEBI:49883"/>
    </cofactor>
</comment>
<keyword evidence="11" id="KW-0456">Lyase</keyword>
<dbReference type="InterPro" id="IPR058240">
    <property type="entry name" value="rSAM_sf"/>
</dbReference>
<dbReference type="EMBL" id="FQZE01000016">
    <property type="protein sequence ID" value="SHJ32313.1"/>
    <property type="molecule type" value="Genomic_DNA"/>
</dbReference>
<sequence>MIPLIFDIRRYSINDGPGIRITLFMKGCPLRCKWCHNPESQSPEVQKLYTASKCIGAQECIEVCPEDALTLTPKGIVTDYELCTLCGKCAEACPSKAIEMSGKLYSVEELLAIIEKERVHIDQSGGGVTFSGGEPLMHPEFLIEMLKACGEKGLHRAVDTSGFASTETLLEVAKHADLFLFDLKLMNPVQHKKWTGVDNRLILKNLKLLAEKEANINIRIPLIKNVNTSEEEIREMAGFVSAFPGKKPVVNLLPYHNIASGKYKKLEVPYDEGEMGEPTEKEIQKAVEIFHSFGLETEVGG</sequence>
<accession>A0A1M6ID42</accession>
<feature type="domain" description="Radical SAM core" evidence="10">
    <location>
        <begin position="14"/>
        <end position="292"/>
    </location>
</feature>
<comment type="similarity">
    <text evidence="2">Belongs to the organic radical-activating enzymes family.</text>
</comment>
<feature type="domain" description="4Fe-4S ferredoxin-type" evidence="9">
    <location>
        <begin position="74"/>
        <end position="103"/>
    </location>
</feature>
<dbReference type="InterPro" id="IPR013785">
    <property type="entry name" value="Aldolase_TIM"/>
</dbReference>
<dbReference type="InterPro" id="IPR017900">
    <property type="entry name" value="4Fe4S_Fe_S_CS"/>
</dbReference>
<keyword evidence="8" id="KW-0411">Iron-sulfur</keyword>
<evidence type="ECO:0000259" key="10">
    <source>
        <dbReference type="PROSITE" id="PS51918"/>
    </source>
</evidence>
<dbReference type="InterPro" id="IPR034457">
    <property type="entry name" value="Organic_radical-activating"/>
</dbReference>
<evidence type="ECO:0000256" key="7">
    <source>
        <dbReference type="ARBA" id="ARBA00023004"/>
    </source>
</evidence>
<dbReference type="PIRSF" id="PIRSF000371">
    <property type="entry name" value="PFL_act_enz"/>
    <property type="match status" value="1"/>
</dbReference>
<keyword evidence="12" id="KW-1185">Reference proteome</keyword>
<reference evidence="11 12" key="1">
    <citation type="submission" date="2016-11" db="EMBL/GenBank/DDBJ databases">
        <authorList>
            <person name="Jaros S."/>
            <person name="Januszkiewicz K."/>
            <person name="Wedrychowicz H."/>
        </authorList>
    </citation>
    <scope>NUCLEOTIDE SEQUENCE [LARGE SCALE GENOMIC DNA]</scope>
    <source>
        <strain evidence="11 12">DSM 27063</strain>
    </source>
</reference>
<dbReference type="PROSITE" id="PS51379">
    <property type="entry name" value="4FE4S_FER_2"/>
    <property type="match status" value="2"/>
</dbReference>
<dbReference type="InterPro" id="IPR001989">
    <property type="entry name" value="Radical_activat_CS"/>
</dbReference>
<evidence type="ECO:0000256" key="6">
    <source>
        <dbReference type="ARBA" id="ARBA00023002"/>
    </source>
</evidence>
<keyword evidence="7" id="KW-0408">Iron</keyword>
<feature type="domain" description="4Fe-4S ferredoxin-type" evidence="9">
    <location>
        <begin position="45"/>
        <end position="73"/>
    </location>
</feature>
<dbReference type="SUPFAM" id="SSF54862">
    <property type="entry name" value="4Fe-4S ferredoxins"/>
    <property type="match status" value="1"/>
</dbReference>
<gene>
    <name evidence="11" type="ORF">SAMN05444280_11651</name>
</gene>
<evidence type="ECO:0000313" key="12">
    <source>
        <dbReference type="Proteomes" id="UP000184050"/>
    </source>
</evidence>
<evidence type="ECO:0000256" key="8">
    <source>
        <dbReference type="ARBA" id="ARBA00023014"/>
    </source>
</evidence>
<dbReference type="PROSITE" id="PS00198">
    <property type="entry name" value="4FE4S_FER_1"/>
    <property type="match status" value="1"/>
</dbReference>
<keyword evidence="11" id="KW-0670">Pyruvate</keyword>
<keyword evidence="6" id="KW-0560">Oxidoreductase</keyword>
<dbReference type="RefSeq" id="WP_073169476.1">
    <property type="nucleotide sequence ID" value="NZ_FQZE01000016.1"/>
</dbReference>
<evidence type="ECO:0000256" key="2">
    <source>
        <dbReference type="ARBA" id="ARBA00009777"/>
    </source>
</evidence>
<dbReference type="Gene3D" id="3.30.70.3270">
    <property type="match status" value="1"/>
</dbReference>
<dbReference type="PANTHER" id="PTHR30352:SF4">
    <property type="entry name" value="PYRUVATE FORMATE-LYASE 2-ACTIVATING ENZYME"/>
    <property type="match status" value="1"/>
</dbReference>
<evidence type="ECO:0000313" key="11">
    <source>
        <dbReference type="EMBL" id="SHJ32313.1"/>
    </source>
</evidence>
<dbReference type="PANTHER" id="PTHR30352">
    <property type="entry name" value="PYRUVATE FORMATE-LYASE-ACTIVATING ENZYME"/>
    <property type="match status" value="1"/>
</dbReference>
<dbReference type="PROSITE" id="PS01087">
    <property type="entry name" value="RADICAL_ACTIVATING"/>
    <property type="match status" value="1"/>
</dbReference>
<dbReference type="InterPro" id="IPR007197">
    <property type="entry name" value="rSAM"/>
</dbReference>
<dbReference type="Gene3D" id="3.80.30.10">
    <property type="entry name" value="pyruvate-formate lyase- activating enzyme"/>
    <property type="match status" value="1"/>
</dbReference>
<dbReference type="CDD" id="cd01335">
    <property type="entry name" value="Radical_SAM"/>
    <property type="match status" value="1"/>
</dbReference>
<dbReference type="SUPFAM" id="SSF102114">
    <property type="entry name" value="Radical SAM enzymes"/>
    <property type="match status" value="1"/>
</dbReference>
<name>A0A1M6ID42_9BACT</name>
<dbReference type="NCBIfam" id="TIGR02494">
    <property type="entry name" value="PFLE_PFLC"/>
    <property type="match status" value="1"/>
</dbReference>
<dbReference type="GO" id="GO:0016829">
    <property type="term" value="F:lyase activity"/>
    <property type="evidence" value="ECO:0007669"/>
    <property type="project" value="UniProtKB-KW"/>
</dbReference>